<feature type="region of interest" description="Disordered" evidence="1">
    <location>
        <begin position="127"/>
        <end position="171"/>
    </location>
</feature>
<accession>A0A834AVU2</accession>
<name>A0A834AVU2_9CHIR</name>
<gene>
    <name evidence="2" type="ORF">HJG60_010030</name>
</gene>
<proteinExistence type="predicted"/>
<evidence type="ECO:0000313" key="3">
    <source>
        <dbReference type="Proteomes" id="UP000664940"/>
    </source>
</evidence>
<sequence>MRGAAVPGEKDSPQGEQVPGSCLCGPVQLRWEARCQRRAGARLSQLPPGPLQCPVSAPGAAFRPRCPHTRARAAHARDAERGPWCPARAAAPVSFSLVTWYLRLWARDWRCRTSAALPASCSSGSRRVSERAGWPHVGQGRDATWGAHRLQGKTHSPQQKRMGPELPVAQG</sequence>
<dbReference type="EMBL" id="JABVXQ010000003">
    <property type="protein sequence ID" value="KAF6119544.1"/>
    <property type="molecule type" value="Genomic_DNA"/>
</dbReference>
<evidence type="ECO:0000313" key="2">
    <source>
        <dbReference type="EMBL" id="KAF6119544.1"/>
    </source>
</evidence>
<dbReference type="Proteomes" id="UP000664940">
    <property type="component" value="Unassembled WGS sequence"/>
</dbReference>
<feature type="region of interest" description="Disordered" evidence="1">
    <location>
        <begin position="1"/>
        <end position="20"/>
    </location>
</feature>
<organism evidence="2 3">
    <name type="scientific">Phyllostomus discolor</name>
    <name type="common">pale spear-nosed bat</name>
    <dbReference type="NCBI Taxonomy" id="89673"/>
    <lineage>
        <taxon>Eukaryota</taxon>
        <taxon>Metazoa</taxon>
        <taxon>Chordata</taxon>
        <taxon>Craniata</taxon>
        <taxon>Vertebrata</taxon>
        <taxon>Euteleostomi</taxon>
        <taxon>Mammalia</taxon>
        <taxon>Eutheria</taxon>
        <taxon>Laurasiatheria</taxon>
        <taxon>Chiroptera</taxon>
        <taxon>Yangochiroptera</taxon>
        <taxon>Phyllostomidae</taxon>
        <taxon>Phyllostominae</taxon>
        <taxon>Phyllostomus</taxon>
    </lineage>
</organism>
<reference evidence="2 3" key="1">
    <citation type="journal article" date="2020" name="Nature">
        <title>Six reference-quality genomes reveal evolution of bat adaptations.</title>
        <authorList>
            <person name="Jebb D."/>
            <person name="Huang Z."/>
            <person name="Pippel M."/>
            <person name="Hughes G.M."/>
            <person name="Lavrichenko K."/>
            <person name="Devanna P."/>
            <person name="Winkler S."/>
            <person name="Jermiin L.S."/>
            <person name="Skirmuntt E.C."/>
            <person name="Katzourakis A."/>
            <person name="Burkitt-Gray L."/>
            <person name="Ray D.A."/>
            <person name="Sullivan K.A.M."/>
            <person name="Roscito J.G."/>
            <person name="Kirilenko B.M."/>
            <person name="Davalos L.M."/>
            <person name="Corthals A.P."/>
            <person name="Power M.L."/>
            <person name="Jones G."/>
            <person name="Ransome R.D."/>
            <person name="Dechmann D.K.N."/>
            <person name="Locatelli A.G."/>
            <person name="Puechmaille S.J."/>
            <person name="Fedrigo O."/>
            <person name="Jarvis E.D."/>
            <person name="Hiller M."/>
            <person name="Vernes S.C."/>
            <person name="Myers E.W."/>
            <person name="Teeling E.C."/>
        </authorList>
    </citation>
    <scope>NUCLEOTIDE SEQUENCE [LARGE SCALE GENOMIC DNA]</scope>
    <source>
        <strain evidence="2">Bat1K_MPI-CBG_1</strain>
    </source>
</reference>
<evidence type="ECO:0000256" key="1">
    <source>
        <dbReference type="SAM" id="MobiDB-lite"/>
    </source>
</evidence>
<dbReference type="AlphaFoldDB" id="A0A834AVU2"/>
<comment type="caution">
    <text evidence="2">The sequence shown here is derived from an EMBL/GenBank/DDBJ whole genome shotgun (WGS) entry which is preliminary data.</text>
</comment>
<protein>
    <submittedName>
        <fullName evidence="2">Uncharacterized protein</fullName>
    </submittedName>
</protein>